<evidence type="ECO:0000256" key="1">
    <source>
        <dbReference type="SAM" id="Phobius"/>
    </source>
</evidence>
<protein>
    <submittedName>
        <fullName evidence="2">Uncharacterized protein</fullName>
    </submittedName>
</protein>
<gene>
    <name evidence="2" type="ORF">BJX63DRAFT_416806</name>
</gene>
<dbReference type="EMBL" id="JBFXLT010000272">
    <property type="protein sequence ID" value="KAL2801659.1"/>
    <property type="molecule type" value="Genomic_DNA"/>
</dbReference>
<keyword evidence="3" id="KW-1185">Reference proteome</keyword>
<comment type="caution">
    <text evidence="2">The sequence shown here is derived from an EMBL/GenBank/DDBJ whole genome shotgun (WGS) entry which is preliminary data.</text>
</comment>
<feature type="transmembrane region" description="Helical" evidence="1">
    <location>
        <begin position="423"/>
        <end position="443"/>
    </location>
</feature>
<evidence type="ECO:0000313" key="2">
    <source>
        <dbReference type="EMBL" id="KAL2801659.1"/>
    </source>
</evidence>
<keyword evidence="1" id="KW-0812">Transmembrane</keyword>
<organism evidence="2 3">
    <name type="scientific">Aspergillus granulosus</name>
    <dbReference type="NCBI Taxonomy" id="176169"/>
    <lineage>
        <taxon>Eukaryota</taxon>
        <taxon>Fungi</taxon>
        <taxon>Dikarya</taxon>
        <taxon>Ascomycota</taxon>
        <taxon>Pezizomycotina</taxon>
        <taxon>Eurotiomycetes</taxon>
        <taxon>Eurotiomycetidae</taxon>
        <taxon>Eurotiales</taxon>
        <taxon>Aspergillaceae</taxon>
        <taxon>Aspergillus</taxon>
        <taxon>Aspergillus subgen. Nidulantes</taxon>
    </lineage>
</organism>
<keyword evidence="1" id="KW-0472">Membrane</keyword>
<feature type="transmembrane region" description="Helical" evidence="1">
    <location>
        <begin position="455"/>
        <end position="480"/>
    </location>
</feature>
<evidence type="ECO:0000313" key="3">
    <source>
        <dbReference type="Proteomes" id="UP001610334"/>
    </source>
</evidence>
<proteinExistence type="predicted"/>
<reference evidence="2 3" key="1">
    <citation type="submission" date="2024-07" db="EMBL/GenBank/DDBJ databases">
        <title>Section-level genome sequencing and comparative genomics of Aspergillus sections Usti and Cavernicolus.</title>
        <authorList>
            <consortium name="Lawrence Berkeley National Laboratory"/>
            <person name="Nybo J.L."/>
            <person name="Vesth T.C."/>
            <person name="Theobald S."/>
            <person name="Frisvad J.C."/>
            <person name="Larsen T.O."/>
            <person name="Kjaerboelling I."/>
            <person name="Rothschild-Mancinelli K."/>
            <person name="Lyhne E.K."/>
            <person name="Kogle M.E."/>
            <person name="Barry K."/>
            <person name="Clum A."/>
            <person name="Na H."/>
            <person name="Ledsgaard L."/>
            <person name="Lin J."/>
            <person name="Lipzen A."/>
            <person name="Kuo A."/>
            <person name="Riley R."/>
            <person name="Mondo S."/>
            <person name="Labutti K."/>
            <person name="Haridas S."/>
            <person name="Pangalinan J."/>
            <person name="Salamov A.A."/>
            <person name="Simmons B.A."/>
            <person name="Magnuson J.K."/>
            <person name="Chen J."/>
            <person name="Drula E."/>
            <person name="Henrissat B."/>
            <person name="Wiebenga A."/>
            <person name="Lubbers R.J."/>
            <person name="Gomes A.C."/>
            <person name="Makela M.R."/>
            <person name="Stajich J."/>
            <person name="Grigoriev I.V."/>
            <person name="Mortensen U.H."/>
            <person name="De Vries R.P."/>
            <person name="Baker S.E."/>
            <person name="Andersen M.R."/>
        </authorList>
    </citation>
    <scope>NUCLEOTIDE SEQUENCE [LARGE SCALE GENOMIC DNA]</scope>
    <source>
        <strain evidence="2 3">CBS 588.65</strain>
    </source>
</reference>
<keyword evidence="1" id="KW-1133">Transmembrane helix</keyword>
<name>A0ABR4GSY7_9EURO</name>
<accession>A0ABR4GSY7</accession>
<dbReference type="Proteomes" id="UP001610334">
    <property type="component" value="Unassembled WGS sequence"/>
</dbReference>
<sequence>MLWVMKDSLEGRDSGGRWPLDRCLKWLPTCTALFALLFVPADLGGEVRNSGRYEHFKYHFWGYSYMPRNPLEAAPSTSSMTLTPNKVLGGVADRPLQPRYLCFLLDGGGVETLKVSDWQKHTQEAVPPYLFVSFTSEQFASTDFGELHIIAEQAARNAGVRAYWISCSCMPDPNELSDDVYRISDVVRGAHSVAIILGPPVGHDPSSSPSMRSMLQHWGQRIWTFPEVLLSPTDLPIAIYVRREDPQKPHVMLKRNFPDAAWADAPISRQLVDHYEGSIVLSPLELVTIALQCLTLRAHNTIEHFQGDLTYVLMGLLRRRPQVNTKHTAFQEFCRLSLANDSNGLLERLICLLPRNREQPWHRIDDVWDRSLWDISPLCQVDGVGHDDTVILGGGFAAPIRYKSFAPVNLLLRNTLKRMIYRFAVRSVPAWFIVGALMLGITQSQGGSGYAPITAIGWILMGSSILITLFAPHILATLYVGKTWSAQPWLFGFEGYLDIGEIETCIFGSNLGRLKWSPYSSELSRHQERRGECIGVDPATYPEVREVITRCRESAYGEEKLFTLVDTNLMTVTLFTAPRPPVALVLCGSEGGMQRALLCSYDWKTQTLFRETILRVDTMVLGLMPRVDRFRLGLKRPCPQVHAVQPSDRKNYAGV</sequence>